<evidence type="ECO:0000313" key="2">
    <source>
        <dbReference type="Proteomes" id="UP000230821"/>
    </source>
</evidence>
<sequence length="466" mass="54101">MTYNVLLKRLWNPFLSLKEKWNRSLPFLMNKFVVTPFLRLGIGAITPEKTAHSIEIIGKVSKKFQEGYSIILIPSHPMARRHTLAMMYHCMKLSLQISGQYPHVVLATDEITFVYLKFRPLNRLVQYLYRTIGTLSGHLMLNRHDPNSSFRAGIDIARLLRNQSIVVMAGEGYPRHDSRKYVDIPNSVETFYSKLKHKNILPPSIDKSHFVSELVREIQELIDREDRNAYRNGRLSDHTIESIKHTFIQKIPSDSSSISIEDVMDELLMSWGERFGQLQGIDPVLGVTVQPRHKTLILPVVFTESDRTRIHIDVRDFFLIDYVSYTEVKSSIKDMEKIQNCNIAFDMLGEHQHVQIIGTICRFTGIIYTPAHPLFEEYHAGRLPFQELCEIIRDKLTFPRNPLELQQAEIYRDYLNNFKTAADIAELDDEDRAMLREAAKLNIADLENIIPSIRIRQAWKEHETAQ</sequence>
<organism evidence="1 2">
    <name type="scientific">candidate division KSB3 bacterium</name>
    <dbReference type="NCBI Taxonomy" id="2044937"/>
    <lineage>
        <taxon>Bacteria</taxon>
        <taxon>candidate division KSB3</taxon>
    </lineage>
</organism>
<comment type="caution">
    <text evidence="1">The sequence shown here is derived from an EMBL/GenBank/DDBJ whole genome shotgun (WGS) entry which is preliminary data.</text>
</comment>
<protein>
    <submittedName>
        <fullName evidence="1">Uncharacterized protein</fullName>
    </submittedName>
</protein>
<dbReference type="EMBL" id="PDSK01000101">
    <property type="protein sequence ID" value="PIE33256.1"/>
    <property type="molecule type" value="Genomic_DNA"/>
</dbReference>
<proteinExistence type="predicted"/>
<dbReference type="AlphaFoldDB" id="A0A2G6KC34"/>
<name>A0A2G6KC34_9BACT</name>
<dbReference type="Proteomes" id="UP000230821">
    <property type="component" value="Unassembled WGS sequence"/>
</dbReference>
<gene>
    <name evidence="1" type="ORF">CSA56_12345</name>
</gene>
<reference evidence="1 2" key="1">
    <citation type="submission" date="2017-10" db="EMBL/GenBank/DDBJ databases">
        <title>Novel microbial diversity and functional potential in the marine mammal oral microbiome.</title>
        <authorList>
            <person name="Dudek N.K."/>
            <person name="Sun C.L."/>
            <person name="Burstein D."/>
            <person name="Kantor R.S."/>
            <person name="Aliaga Goltsman D.S."/>
            <person name="Bik E.M."/>
            <person name="Thomas B.C."/>
            <person name="Banfield J.F."/>
            <person name="Relman D.A."/>
        </authorList>
    </citation>
    <scope>NUCLEOTIDE SEQUENCE [LARGE SCALE GENOMIC DNA]</scope>
    <source>
        <strain evidence="1">DOLJORAL78_47_16</strain>
    </source>
</reference>
<accession>A0A2G6KC34</accession>
<evidence type="ECO:0000313" key="1">
    <source>
        <dbReference type="EMBL" id="PIE33256.1"/>
    </source>
</evidence>